<dbReference type="CDD" id="cd02440">
    <property type="entry name" value="AdoMet_MTases"/>
    <property type="match status" value="1"/>
</dbReference>
<keyword evidence="3" id="KW-1185">Reference proteome</keyword>
<dbReference type="RefSeq" id="WP_344541715.1">
    <property type="nucleotide sequence ID" value="NZ_BAAATD010000004.1"/>
</dbReference>
<dbReference type="Gene3D" id="3.40.50.150">
    <property type="entry name" value="Vaccinia Virus protein VP39"/>
    <property type="match status" value="1"/>
</dbReference>
<dbReference type="EMBL" id="BAAATD010000004">
    <property type="protein sequence ID" value="GAA2596557.1"/>
    <property type="molecule type" value="Genomic_DNA"/>
</dbReference>
<protein>
    <recommendedName>
        <fullName evidence="1">Methyltransferase type 11 domain-containing protein</fullName>
    </recommendedName>
</protein>
<name>A0ABP6C3B3_9ACTN</name>
<dbReference type="Pfam" id="PF08241">
    <property type="entry name" value="Methyltransf_11"/>
    <property type="match status" value="1"/>
</dbReference>
<organism evidence="2 3">
    <name type="scientific">Actinomadura fulvescens</name>
    <dbReference type="NCBI Taxonomy" id="46160"/>
    <lineage>
        <taxon>Bacteria</taxon>
        <taxon>Bacillati</taxon>
        <taxon>Actinomycetota</taxon>
        <taxon>Actinomycetes</taxon>
        <taxon>Streptosporangiales</taxon>
        <taxon>Thermomonosporaceae</taxon>
        <taxon>Actinomadura</taxon>
    </lineage>
</organism>
<dbReference type="InterPro" id="IPR013216">
    <property type="entry name" value="Methyltransf_11"/>
</dbReference>
<dbReference type="InterPro" id="IPR029063">
    <property type="entry name" value="SAM-dependent_MTases_sf"/>
</dbReference>
<evidence type="ECO:0000313" key="3">
    <source>
        <dbReference type="Proteomes" id="UP001501509"/>
    </source>
</evidence>
<comment type="caution">
    <text evidence="2">The sequence shown here is derived from an EMBL/GenBank/DDBJ whole genome shotgun (WGS) entry which is preliminary data.</text>
</comment>
<evidence type="ECO:0000259" key="1">
    <source>
        <dbReference type="Pfam" id="PF08241"/>
    </source>
</evidence>
<sequence length="240" mass="27848">MTQIVLQPQRGFDRDLFERRIRDLAAERGRLDIIEAGCGRRWSLRLDDVDYRLTGIDTDEAALRARREQANDLDEWIVGDLRTTELGKETRDVVYCAFVLEHVEGARQALDRFTEALRPGGYLILRIPDRDSVYGFLTRVTPFRVHVLYRRWVTGYKDAGKPGHEPYPTAYDPEISRRGIQKYCDEHGLKIVDEYGSDFYLSEMGRWRLLIGPMVKLVGLLSFGRLSPRHNNLSFVIQKT</sequence>
<evidence type="ECO:0000313" key="2">
    <source>
        <dbReference type="EMBL" id="GAA2596557.1"/>
    </source>
</evidence>
<feature type="domain" description="Methyltransferase type 11" evidence="1">
    <location>
        <begin position="35"/>
        <end position="125"/>
    </location>
</feature>
<reference evidence="3" key="1">
    <citation type="journal article" date="2019" name="Int. J. Syst. Evol. Microbiol.">
        <title>The Global Catalogue of Microorganisms (GCM) 10K type strain sequencing project: providing services to taxonomists for standard genome sequencing and annotation.</title>
        <authorList>
            <consortium name="The Broad Institute Genomics Platform"/>
            <consortium name="The Broad Institute Genome Sequencing Center for Infectious Disease"/>
            <person name="Wu L."/>
            <person name="Ma J."/>
        </authorList>
    </citation>
    <scope>NUCLEOTIDE SEQUENCE [LARGE SCALE GENOMIC DNA]</scope>
    <source>
        <strain evidence="3">JCM 6833</strain>
    </source>
</reference>
<dbReference type="PANTHER" id="PTHR43861">
    <property type="entry name" value="TRANS-ACONITATE 2-METHYLTRANSFERASE-RELATED"/>
    <property type="match status" value="1"/>
</dbReference>
<dbReference type="SUPFAM" id="SSF53335">
    <property type="entry name" value="S-adenosyl-L-methionine-dependent methyltransferases"/>
    <property type="match status" value="1"/>
</dbReference>
<proteinExistence type="predicted"/>
<accession>A0ABP6C3B3</accession>
<gene>
    <name evidence="2" type="ORF">GCM10010411_32520</name>
</gene>
<dbReference type="Proteomes" id="UP001501509">
    <property type="component" value="Unassembled WGS sequence"/>
</dbReference>